<evidence type="ECO:0008006" key="4">
    <source>
        <dbReference type="Google" id="ProtNLM"/>
    </source>
</evidence>
<dbReference type="AlphaFoldDB" id="M2PDC9"/>
<keyword evidence="3" id="KW-1185">Reference proteome</keyword>
<feature type="chain" id="PRO_5004022100" description="Secreted protein" evidence="1">
    <location>
        <begin position="21"/>
        <end position="112"/>
    </location>
</feature>
<evidence type="ECO:0000313" key="2">
    <source>
        <dbReference type="EMBL" id="EMD33789.1"/>
    </source>
</evidence>
<accession>M2PDC9</accession>
<protein>
    <recommendedName>
        <fullName evidence="4">Secreted protein</fullName>
    </recommendedName>
</protein>
<proteinExistence type="predicted"/>
<dbReference type="HOGENOM" id="CLU_2145570_0_0_1"/>
<evidence type="ECO:0000256" key="1">
    <source>
        <dbReference type="SAM" id="SignalP"/>
    </source>
</evidence>
<dbReference type="EMBL" id="KB445805">
    <property type="protein sequence ID" value="EMD33789.1"/>
    <property type="molecule type" value="Genomic_DNA"/>
</dbReference>
<organism evidence="2 3">
    <name type="scientific">Ceriporiopsis subvermispora (strain B)</name>
    <name type="common">White-rot fungus</name>
    <name type="synonym">Gelatoporia subvermispora</name>
    <dbReference type="NCBI Taxonomy" id="914234"/>
    <lineage>
        <taxon>Eukaryota</taxon>
        <taxon>Fungi</taxon>
        <taxon>Dikarya</taxon>
        <taxon>Basidiomycota</taxon>
        <taxon>Agaricomycotina</taxon>
        <taxon>Agaricomycetes</taxon>
        <taxon>Polyporales</taxon>
        <taxon>Gelatoporiaceae</taxon>
        <taxon>Gelatoporia</taxon>
    </lineage>
</organism>
<dbReference type="Proteomes" id="UP000016930">
    <property type="component" value="Unassembled WGS sequence"/>
</dbReference>
<name>M2PDC9_CERS8</name>
<evidence type="ECO:0000313" key="3">
    <source>
        <dbReference type="Proteomes" id="UP000016930"/>
    </source>
</evidence>
<gene>
    <name evidence="2" type="ORF">CERSUDRAFT_117867</name>
</gene>
<feature type="signal peptide" evidence="1">
    <location>
        <begin position="1"/>
        <end position="20"/>
    </location>
</feature>
<reference evidence="2 3" key="1">
    <citation type="journal article" date="2012" name="Proc. Natl. Acad. Sci. U.S.A.">
        <title>Comparative genomics of Ceriporiopsis subvermispora and Phanerochaete chrysosporium provide insight into selective ligninolysis.</title>
        <authorList>
            <person name="Fernandez-Fueyo E."/>
            <person name="Ruiz-Duenas F.J."/>
            <person name="Ferreira P."/>
            <person name="Floudas D."/>
            <person name="Hibbett D.S."/>
            <person name="Canessa P."/>
            <person name="Larrondo L.F."/>
            <person name="James T.Y."/>
            <person name="Seelenfreund D."/>
            <person name="Lobos S."/>
            <person name="Polanco R."/>
            <person name="Tello M."/>
            <person name="Honda Y."/>
            <person name="Watanabe T."/>
            <person name="Watanabe T."/>
            <person name="Ryu J.S."/>
            <person name="Kubicek C.P."/>
            <person name="Schmoll M."/>
            <person name="Gaskell J."/>
            <person name="Hammel K.E."/>
            <person name="St John F.J."/>
            <person name="Vanden Wymelenberg A."/>
            <person name="Sabat G."/>
            <person name="Splinter BonDurant S."/>
            <person name="Syed K."/>
            <person name="Yadav J.S."/>
            <person name="Doddapaneni H."/>
            <person name="Subramanian V."/>
            <person name="Lavin J.L."/>
            <person name="Oguiza J.A."/>
            <person name="Perez G."/>
            <person name="Pisabarro A.G."/>
            <person name="Ramirez L."/>
            <person name="Santoyo F."/>
            <person name="Master E."/>
            <person name="Coutinho P.M."/>
            <person name="Henrissat B."/>
            <person name="Lombard V."/>
            <person name="Magnuson J.K."/>
            <person name="Kuees U."/>
            <person name="Hori C."/>
            <person name="Igarashi K."/>
            <person name="Samejima M."/>
            <person name="Held B.W."/>
            <person name="Barry K.W."/>
            <person name="LaButti K.M."/>
            <person name="Lapidus A."/>
            <person name="Lindquist E.A."/>
            <person name="Lucas S.M."/>
            <person name="Riley R."/>
            <person name="Salamov A.A."/>
            <person name="Hoffmeister D."/>
            <person name="Schwenk D."/>
            <person name="Hadar Y."/>
            <person name="Yarden O."/>
            <person name="de Vries R.P."/>
            <person name="Wiebenga A."/>
            <person name="Stenlid J."/>
            <person name="Eastwood D."/>
            <person name="Grigoriev I.V."/>
            <person name="Berka R.M."/>
            <person name="Blanchette R.A."/>
            <person name="Kersten P."/>
            <person name="Martinez A.T."/>
            <person name="Vicuna R."/>
            <person name="Cullen D."/>
        </authorList>
    </citation>
    <scope>NUCLEOTIDE SEQUENCE [LARGE SCALE GENOMIC DNA]</scope>
    <source>
        <strain evidence="2 3">B</strain>
    </source>
</reference>
<keyword evidence="1" id="KW-0732">Signal</keyword>
<sequence length="112" mass="12714">MHCDSSLLHLTLVVLQASQALPNRSAIKSPPPRRLATAFVYDSSRLSHGSPLGSRHRSYTRQAFSPPVYRLMLDRHTKLSLTEIDPDPTVLDLLDLLLHRQKGLCYSYVTRF</sequence>